<keyword evidence="3" id="KW-1185">Reference proteome</keyword>
<dbReference type="EMBL" id="JAINUG010000177">
    <property type="protein sequence ID" value="KAJ8389885.1"/>
    <property type="molecule type" value="Genomic_DNA"/>
</dbReference>
<gene>
    <name evidence="2" type="ORF">AAFF_G00113540</name>
</gene>
<feature type="compositionally biased region" description="Basic residues" evidence="1">
    <location>
        <begin position="74"/>
        <end position="83"/>
    </location>
</feature>
<comment type="caution">
    <text evidence="2">The sequence shown here is derived from an EMBL/GenBank/DDBJ whole genome shotgun (WGS) entry which is preliminary data.</text>
</comment>
<reference evidence="2" key="1">
    <citation type="journal article" date="2023" name="Science">
        <title>Genome structures resolve the early diversification of teleost fishes.</title>
        <authorList>
            <person name="Parey E."/>
            <person name="Louis A."/>
            <person name="Montfort J."/>
            <person name="Bouchez O."/>
            <person name="Roques C."/>
            <person name="Iampietro C."/>
            <person name="Lluch J."/>
            <person name="Castinel A."/>
            <person name="Donnadieu C."/>
            <person name="Desvignes T."/>
            <person name="Floi Bucao C."/>
            <person name="Jouanno E."/>
            <person name="Wen M."/>
            <person name="Mejri S."/>
            <person name="Dirks R."/>
            <person name="Jansen H."/>
            <person name="Henkel C."/>
            <person name="Chen W.J."/>
            <person name="Zahm M."/>
            <person name="Cabau C."/>
            <person name="Klopp C."/>
            <person name="Thompson A.W."/>
            <person name="Robinson-Rechavi M."/>
            <person name="Braasch I."/>
            <person name="Lecointre G."/>
            <person name="Bobe J."/>
            <person name="Postlethwait J.H."/>
            <person name="Berthelot C."/>
            <person name="Roest Crollius H."/>
            <person name="Guiguen Y."/>
        </authorList>
    </citation>
    <scope>NUCLEOTIDE SEQUENCE</scope>
    <source>
        <strain evidence="2">NC1722</strain>
    </source>
</reference>
<feature type="region of interest" description="Disordered" evidence="1">
    <location>
        <begin position="1"/>
        <end position="26"/>
    </location>
</feature>
<sequence>MAMADAAAKLTDKRKGGGGGRGERDIFLGGLLPEMAQNEPICQAGQAPASARRPGSMARVCVAFEAPPSPAKKVKRLIQRRTGSRAAPRPGAWQLSGRPGPASRALDTQRRWSGLRALGARRQTQHSLQRGFPR</sequence>
<accession>A0AAD7RTE5</accession>
<evidence type="ECO:0000313" key="3">
    <source>
        <dbReference type="Proteomes" id="UP001221898"/>
    </source>
</evidence>
<organism evidence="2 3">
    <name type="scientific">Aldrovandia affinis</name>
    <dbReference type="NCBI Taxonomy" id="143900"/>
    <lineage>
        <taxon>Eukaryota</taxon>
        <taxon>Metazoa</taxon>
        <taxon>Chordata</taxon>
        <taxon>Craniata</taxon>
        <taxon>Vertebrata</taxon>
        <taxon>Euteleostomi</taxon>
        <taxon>Actinopterygii</taxon>
        <taxon>Neopterygii</taxon>
        <taxon>Teleostei</taxon>
        <taxon>Notacanthiformes</taxon>
        <taxon>Halosauridae</taxon>
        <taxon>Aldrovandia</taxon>
    </lineage>
</organism>
<proteinExistence type="predicted"/>
<feature type="compositionally biased region" description="Basic and acidic residues" evidence="1">
    <location>
        <begin position="10"/>
        <end position="26"/>
    </location>
</feature>
<evidence type="ECO:0000256" key="1">
    <source>
        <dbReference type="SAM" id="MobiDB-lite"/>
    </source>
</evidence>
<evidence type="ECO:0000313" key="2">
    <source>
        <dbReference type="EMBL" id="KAJ8389885.1"/>
    </source>
</evidence>
<dbReference type="Proteomes" id="UP001221898">
    <property type="component" value="Unassembled WGS sequence"/>
</dbReference>
<dbReference type="AlphaFoldDB" id="A0AAD7RTE5"/>
<name>A0AAD7RTE5_9TELE</name>
<feature type="region of interest" description="Disordered" evidence="1">
    <location>
        <begin position="74"/>
        <end position="134"/>
    </location>
</feature>
<protein>
    <submittedName>
        <fullName evidence="2">Uncharacterized protein</fullName>
    </submittedName>
</protein>